<dbReference type="InterPro" id="IPR032710">
    <property type="entry name" value="NTF2-like_dom_sf"/>
</dbReference>
<dbReference type="AlphaFoldDB" id="A0A2S7YEG7"/>
<name>A0A2S7YEG7_BEABA</name>
<dbReference type="InterPro" id="IPR009959">
    <property type="entry name" value="Cyclase_SnoaL-like"/>
</dbReference>
<dbReference type="Proteomes" id="UP000237441">
    <property type="component" value="Unassembled WGS sequence"/>
</dbReference>
<reference evidence="1 2" key="1">
    <citation type="submission" date="2016-07" db="EMBL/GenBank/DDBJ databases">
        <title>Comparative genomics of the entomopathogenic fungus Beauveria bassiana.</title>
        <authorList>
            <person name="Valero Jimenez C.A."/>
            <person name="Zwaan B.J."/>
            <person name="Van Kan J.A."/>
            <person name="Takken W."/>
            <person name="Debets A.J."/>
            <person name="Schoustra S.E."/>
            <person name="Koenraadt C.J."/>
        </authorList>
    </citation>
    <scope>NUCLEOTIDE SEQUENCE [LARGE SCALE GENOMIC DNA]</scope>
    <source>
        <strain evidence="1 2">ARSEF 8028</strain>
    </source>
</reference>
<comment type="caution">
    <text evidence="1">The sequence shown here is derived from an EMBL/GenBank/DDBJ whole genome shotgun (WGS) entry which is preliminary data.</text>
</comment>
<gene>
    <name evidence="1" type="ORF">BB8028_0004g13190</name>
</gene>
<organism evidence="1 2">
    <name type="scientific">Beauveria bassiana</name>
    <name type="common">White muscardine disease fungus</name>
    <name type="synonym">Tritirachium shiotae</name>
    <dbReference type="NCBI Taxonomy" id="176275"/>
    <lineage>
        <taxon>Eukaryota</taxon>
        <taxon>Fungi</taxon>
        <taxon>Dikarya</taxon>
        <taxon>Ascomycota</taxon>
        <taxon>Pezizomycotina</taxon>
        <taxon>Sordariomycetes</taxon>
        <taxon>Hypocreomycetidae</taxon>
        <taxon>Hypocreales</taxon>
        <taxon>Cordycipitaceae</taxon>
        <taxon>Beauveria</taxon>
    </lineage>
</organism>
<dbReference type="OrthoDB" id="2830113at2759"/>
<proteinExistence type="predicted"/>
<accession>A0A2S7YEG7</accession>
<evidence type="ECO:0000313" key="2">
    <source>
        <dbReference type="Proteomes" id="UP000237441"/>
    </source>
</evidence>
<dbReference type="GO" id="GO:0030638">
    <property type="term" value="P:polyketide metabolic process"/>
    <property type="evidence" value="ECO:0007669"/>
    <property type="project" value="InterPro"/>
</dbReference>
<dbReference type="SUPFAM" id="SSF54427">
    <property type="entry name" value="NTF2-like"/>
    <property type="match status" value="2"/>
</dbReference>
<sequence>MLSPLIPQSNPNFLMASSSNYRLIFSAWLDALRNGDWGSAGTFVADDVIVNGSSTAGHAYIQELKDDNFETARLDLCIVDDERAELAARFVFPRSPEPRLLDEDKEWTAQTFFSFANDKISAVQALAGANDSAGPEPNNGDGEVNQETALLPKTLKSEDLRKFYTEYIDSINTRTMRDRVDEFCPGVVVHNYFSYVQRQYRGLIESSFDEISGLLFTIERLIVNEEAQQVAARLTFTGVPTKNFRGIAPTGKPVSFSEHAFYQLEEGRIRQVWSLLDLAAYRASIAP</sequence>
<dbReference type="Gene3D" id="3.10.450.50">
    <property type="match status" value="1"/>
</dbReference>
<dbReference type="Pfam" id="PF07366">
    <property type="entry name" value="SnoaL"/>
    <property type="match status" value="1"/>
</dbReference>
<dbReference type="EMBL" id="JRHA01000004">
    <property type="protein sequence ID" value="PQK14389.1"/>
    <property type="molecule type" value="Genomic_DNA"/>
</dbReference>
<evidence type="ECO:0000313" key="1">
    <source>
        <dbReference type="EMBL" id="PQK14389.1"/>
    </source>
</evidence>
<protein>
    <recommendedName>
        <fullName evidence="3">SnoaL-like polyketide cyclase</fullName>
    </recommendedName>
</protein>
<evidence type="ECO:0008006" key="3">
    <source>
        <dbReference type="Google" id="ProtNLM"/>
    </source>
</evidence>